<feature type="non-terminal residue" evidence="2">
    <location>
        <position position="1"/>
    </location>
</feature>
<evidence type="ECO:0000313" key="2">
    <source>
        <dbReference type="EMBL" id="KAK7498330.1"/>
    </source>
</evidence>
<feature type="non-terminal residue" evidence="2">
    <location>
        <position position="69"/>
    </location>
</feature>
<reference evidence="2 3" key="1">
    <citation type="journal article" date="2023" name="Sci. Data">
        <title>Genome assembly of the Korean intertidal mud-creeper Batillaria attramentaria.</title>
        <authorList>
            <person name="Patra A.K."/>
            <person name="Ho P.T."/>
            <person name="Jun S."/>
            <person name="Lee S.J."/>
            <person name="Kim Y."/>
            <person name="Won Y.J."/>
        </authorList>
    </citation>
    <scope>NUCLEOTIDE SEQUENCE [LARGE SCALE GENOMIC DNA]</scope>
    <source>
        <strain evidence="2">Wonlab-2016</strain>
    </source>
</reference>
<comment type="caution">
    <text evidence="2">The sequence shown here is derived from an EMBL/GenBank/DDBJ whole genome shotgun (WGS) entry which is preliminary data.</text>
</comment>
<feature type="region of interest" description="Disordered" evidence="1">
    <location>
        <begin position="38"/>
        <end position="69"/>
    </location>
</feature>
<evidence type="ECO:0000313" key="3">
    <source>
        <dbReference type="Proteomes" id="UP001519460"/>
    </source>
</evidence>
<proteinExistence type="predicted"/>
<feature type="compositionally biased region" description="Basic and acidic residues" evidence="1">
    <location>
        <begin position="39"/>
        <end position="49"/>
    </location>
</feature>
<dbReference type="AlphaFoldDB" id="A0ABD0LFZ8"/>
<sequence>CDRVWPRRVRDTARVCVAHDSAESLTAGFLPARRLSSARGEKRAEEFRLRKTSTQLHHKPPCKVEPSSH</sequence>
<gene>
    <name evidence="2" type="ORF">BaRGS_00010590</name>
</gene>
<organism evidence="2 3">
    <name type="scientific">Batillaria attramentaria</name>
    <dbReference type="NCBI Taxonomy" id="370345"/>
    <lineage>
        <taxon>Eukaryota</taxon>
        <taxon>Metazoa</taxon>
        <taxon>Spiralia</taxon>
        <taxon>Lophotrochozoa</taxon>
        <taxon>Mollusca</taxon>
        <taxon>Gastropoda</taxon>
        <taxon>Caenogastropoda</taxon>
        <taxon>Sorbeoconcha</taxon>
        <taxon>Cerithioidea</taxon>
        <taxon>Batillariidae</taxon>
        <taxon>Batillaria</taxon>
    </lineage>
</organism>
<keyword evidence="3" id="KW-1185">Reference proteome</keyword>
<dbReference type="EMBL" id="JACVVK020000052">
    <property type="protein sequence ID" value="KAK7498330.1"/>
    <property type="molecule type" value="Genomic_DNA"/>
</dbReference>
<name>A0ABD0LFZ8_9CAEN</name>
<dbReference type="Proteomes" id="UP001519460">
    <property type="component" value="Unassembled WGS sequence"/>
</dbReference>
<accession>A0ABD0LFZ8</accession>
<evidence type="ECO:0000256" key="1">
    <source>
        <dbReference type="SAM" id="MobiDB-lite"/>
    </source>
</evidence>
<protein>
    <submittedName>
        <fullName evidence="2">Uncharacterized protein</fullName>
    </submittedName>
</protein>